<dbReference type="InterPro" id="IPR012132">
    <property type="entry name" value="GMC_OxRdtase"/>
</dbReference>
<dbReference type="GO" id="GO:0016614">
    <property type="term" value="F:oxidoreductase activity, acting on CH-OH group of donors"/>
    <property type="evidence" value="ECO:0007669"/>
    <property type="project" value="InterPro"/>
</dbReference>
<keyword evidence="7" id="KW-1185">Reference proteome</keyword>
<protein>
    <submittedName>
        <fullName evidence="6">GMC oxidoreductase</fullName>
    </submittedName>
</protein>
<dbReference type="Pfam" id="PF00732">
    <property type="entry name" value="GMC_oxred_N"/>
    <property type="match status" value="1"/>
</dbReference>
<evidence type="ECO:0000256" key="4">
    <source>
        <dbReference type="PIRSR" id="PIRSR000137-2"/>
    </source>
</evidence>
<evidence type="ECO:0000313" key="6">
    <source>
        <dbReference type="EMBL" id="KIK44707.1"/>
    </source>
</evidence>
<evidence type="ECO:0000256" key="3">
    <source>
        <dbReference type="PIRSR" id="PIRSR000137-1"/>
    </source>
</evidence>
<comment type="cofactor">
    <cofactor evidence="1 4">
        <name>FAD</name>
        <dbReference type="ChEBI" id="CHEBI:57692"/>
    </cofactor>
</comment>
<evidence type="ECO:0000256" key="2">
    <source>
        <dbReference type="ARBA" id="ARBA00010790"/>
    </source>
</evidence>
<dbReference type="InterPro" id="IPR007867">
    <property type="entry name" value="GMC_OxRtase_C"/>
</dbReference>
<keyword evidence="4" id="KW-0285">Flavoprotein</keyword>
<dbReference type="GO" id="GO:0050660">
    <property type="term" value="F:flavin adenine dinucleotide binding"/>
    <property type="evidence" value="ECO:0007669"/>
    <property type="project" value="InterPro"/>
</dbReference>
<dbReference type="PROSITE" id="PS00624">
    <property type="entry name" value="GMC_OXRED_2"/>
    <property type="match status" value="1"/>
</dbReference>
<dbReference type="InParanoid" id="A0A0D0BF02"/>
<dbReference type="InterPro" id="IPR000172">
    <property type="entry name" value="GMC_OxRdtase_N"/>
</dbReference>
<dbReference type="SUPFAM" id="SSF54373">
    <property type="entry name" value="FAD-linked reductases, C-terminal domain"/>
    <property type="match status" value="1"/>
</dbReference>
<keyword evidence="4" id="KW-0274">FAD</keyword>
<dbReference type="AlphaFoldDB" id="A0A0D0BF02"/>
<dbReference type="Proteomes" id="UP000054485">
    <property type="component" value="Unassembled WGS sequence"/>
</dbReference>
<sequence>MPTHQRPAEVGAKSRFCDTSSPRKGLYDYIIVGGGTAGCVLASRLTEDPNVSVLLLERGGVHDTFIMRCPLLSGAFFRGKHPSVRWNSSPLTAANGRVLEILTGTVLGGASRFNAMLYTRGSAAQYDQWRRQGRVGWSYDDLEPYFIKSENAVSTSGAHHGHAGPWNNQHFDGFYFDSVPSTVKAANDMGISYTEDVNAPEGPCVSCAKLHVTMTPDGKRLSTFDAFLPPSIIMQRQRLDICIDTIVTKIDFETNGEQVVASGVFFKPFNSPAMEQILYARAKKEVIVCCGAIETPHLLLLSGIGPKDHISKHGIKVIKDLPGVGHHLQDHAGVTVTYKVPLSDSFHSLESSLTRALTEFLNYLIRGRGLFTYPTMQVAVFAKSDDLASQGEPSFDHTNREAVPDIEIMPLPLEATYVTSQKSQGFFSFICVPLQPKSSGTIELHSHNPHASPKVDLGFFTDAADFEVARKALRLTLKLGDKMRANGYQMEDYLVPAGDSDEQMDTFIRDGVRTTFHYASSCRMAPEHDAIPGVVDDELRVHGVSHLRIADASIFPDVPATHLQAPVVMVAEKCADMLKKTWSTTR</sequence>
<dbReference type="SUPFAM" id="SSF51905">
    <property type="entry name" value="FAD/NAD(P)-binding domain"/>
    <property type="match status" value="1"/>
</dbReference>
<dbReference type="PIRSF" id="PIRSF000137">
    <property type="entry name" value="Alcohol_oxidase"/>
    <property type="match status" value="1"/>
</dbReference>
<evidence type="ECO:0000313" key="7">
    <source>
        <dbReference type="Proteomes" id="UP000054485"/>
    </source>
</evidence>
<feature type="binding site" evidence="4">
    <location>
        <position position="247"/>
    </location>
    <ligand>
        <name>FAD</name>
        <dbReference type="ChEBI" id="CHEBI:57692"/>
    </ligand>
</feature>
<dbReference type="PANTHER" id="PTHR11552:SF219">
    <property type="entry name" value="GLUCOSE-METHANOL-CHOLINE OXIDOREDUCTASE N-TERMINAL DOMAIN-CONTAINING PROTEIN"/>
    <property type="match status" value="1"/>
</dbReference>
<feature type="active site" description="Proton acceptor" evidence="3">
    <location>
        <position position="562"/>
    </location>
</feature>
<proteinExistence type="inferred from homology"/>
<organism evidence="6 7">
    <name type="scientific">Suillus luteus UH-Slu-Lm8-n1</name>
    <dbReference type="NCBI Taxonomy" id="930992"/>
    <lineage>
        <taxon>Eukaryota</taxon>
        <taxon>Fungi</taxon>
        <taxon>Dikarya</taxon>
        <taxon>Basidiomycota</taxon>
        <taxon>Agaricomycotina</taxon>
        <taxon>Agaricomycetes</taxon>
        <taxon>Agaricomycetidae</taxon>
        <taxon>Boletales</taxon>
        <taxon>Suillineae</taxon>
        <taxon>Suillaceae</taxon>
        <taxon>Suillus</taxon>
    </lineage>
</organism>
<dbReference type="STRING" id="930992.A0A0D0BF02"/>
<dbReference type="PANTHER" id="PTHR11552">
    <property type="entry name" value="GLUCOSE-METHANOL-CHOLINE GMC OXIDOREDUCTASE"/>
    <property type="match status" value="1"/>
</dbReference>
<feature type="active site" description="Proton donor" evidence="3">
    <location>
        <position position="517"/>
    </location>
</feature>
<comment type="similarity">
    <text evidence="2">Belongs to the GMC oxidoreductase family.</text>
</comment>
<evidence type="ECO:0000259" key="5">
    <source>
        <dbReference type="PROSITE" id="PS00624"/>
    </source>
</evidence>
<dbReference type="Pfam" id="PF05199">
    <property type="entry name" value="GMC_oxred_C"/>
    <property type="match status" value="1"/>
</dbReference>
<accession>A0A0D0BF02</accession>
<name>A0A0D0BF02_9AGAM</name>
<evidence type="ECO:0000256" key="1">
    <source>
        <dbReference type="ARBA" id="ARBA00001974"/>
    </source>
</evidence>
<reference evidence="7" key="2">
    <citation type="submission" date="2015-01" db="EMBL/GenBank/DDBJ databases">
        <title>Evolutionary Origins and Diversification of the Mycorrhizal Mutualists.</title>
        <authorList>
            <consortium name="DOE Joint Genome Institute"/>
            <consortium name="Mycorrhizal Genomics Consortium"/>
            <person name="Kohler A."/>
            <person name="Kuo A."/>
            <person name="Nagy L.G."/>
            <person name="Floudas D."/>
            <person name="Copeland A."/>
            <person name="Barry K.W."/>
            <person name="Cichocki N."/>
            <person name="Veneault-Fourrey C."/>
            <person name="LaButti K."/>
            <person name="Lindquist E.A."/>
            <person name="Lipzen A."/>
            <person name="Lundell T."/>
            <person name="Morin E."/>
            <person name="Murat C."/>
            <person name="Riley R."/>
            <person name="Ohm R."/>
            <person name="Sun H."/>
            <person name="Tunlid A."/>
            <person name="Henrissat B."/>
            <person name="Grigoriev I.V."/>
            <person name="Hibbett D.S."/>
            <person name="Martin F."/>
        </authorList>
    </citation>
    <scope>NUCLEOTIDE SEQUENCE [LARGE SCALE GENOMIC DNA]</scope>
    <source>
        <strain evidence="7">UH-Slu-Lm8-n1</strain>
    </source>
</reference>
<gene>
    <name evidence="6" type="ORF">CY34DRAFT_802389</name>
</gene>
<dbReference type="EMBL" id="KN835185">
    <property type="protein sequence ID" value="KIK44707.1"/>
    <property type="molecule type" value="Genomic_DNA"/>
</dbReference>
<feature type="domain" description="Glucose-methanol-choline oxidoreductase N-terminal" evidence="5">
    <location>
        <begin position="291"/>
        <end position="305"/>
    </location>
</feature>
<reference evidence="6 7" key="1">
    <citation type="submission" date="2014-04" db="EMBL/GenBank/DDBJ databases">
        <authorList>
            <consortium name="DOE Joint Genome Institute"/>
            <person name="Kuo A."/>
            <person name="Ruytinx J."/>
            <person name="Rineau F."/>
            <person name="Colpaert J."/>
            <person name="Kohler A."/>
            <person name="Nagy L.G."/>
            <person name="Floudas D."/>
            <person name="Copeland A."/>
            <person name="Barry K.W."/>
            <person name="Cichocki N."/>
            <person name="Veneault-Fourrey C."/>
            <person name="LaButti K."/>
            <person name="Lindquist E.A."/>
            <person name="Lipzen A."/>
            <person name="Lundell T."/>
            <person name="Morin E."/>
            <person name="Murat C."/>
            <person name="Sun H."/>
            <person name="Tunlid A."/>
            <person name="Henrissat B."/>
            <person name="Grigoriev I.V."/>
            <person name="Hibbett D.S."/>
            <person name="Martin F."/>
            <person name="Nordberg H.P."/>
            <person name="Cantor M.N."/>
            <person name="Hua S.X."/>
        </authorList>
    </citation>
    <scope>NUCLEOTIDE SEQUENCE [LARGE SCALE GENOMIC DNA]</scope>
    <source>
        <strain evidence="6 7">UH-Slu-Lm8-n1</strain>
    </source>
</reference>
<dbReference type="Gene3D" id="3.30.560.10">
    <property type="entry name" value="Glucose Oxidase, domain 3"/>
    <property type="match status" value="1"/>
</dbReference>
<dbReference type="OrthoDB" id="269227at2759"/>
<dbReference type="Gene3D" id="3.50.50.60">
    <property type="entry name" value="FAD/NAD(P)-binding domain"/>
    <property type="match status" value="1"/>
</dbReference>
<dbReference type="HOGENOM" id="CLU_002865_7_2_1"/>
<dbReference type="InterPro" id="IPR036188">
    <property type="entry name" value="FAD/NAD-bd_sf"/>
</dbReference>
<feature type="binding site" evidence="4">
    <location>
        <position position="106"/>
    </location>
    <ligand>
        <name>FAD</name>
        <dbReference type="ChEBI" id="CHEBI:57692"/>
    </ligand>
</feature>